<comment type="subcellular location">
    <subcellularLocation>
        <location evidence="1">Cytoplasm</location>
    </subcellularLocation>
</comment>
<organism evidence="10 11">
    <name type="scientific">Smittium mucronatum</name>
    <dbReference type="NCBI Taxonomy" id="133383"/>
    <lineage>
        <taxon>Eukaryota</taxon>
        <taxon>Fungi</taxon>
        <taxon>Fungi incertae sedis</taxon>
        <taxon>Zoopagomycota</taxon>
        <taxon>Kickxellomycotina</taxon>
        <taxon>Harpellomycetes</taxon>
        <taxon>Harpellales</taxon>
        <taxon>Legeriomycetaceae</taxon>
        <taxon>Smittium</taxon>
    </lineage>
</organism>
<comment type="similarity">
    <text evidence="6">Belongs to the TRAFAC class myosin-kinesin ATPase superfamily. Kinesin family.</text>
</comment>
<dbReference type="OrthoDB" id="3176171at2759"/>
<dbReference type="GO" id="GO:0051231">
    <property type="term" value="P:spindle elongation"/>
    <property type="evidence" value="ECO:0007669"/>
    <property type="project" value="TreeGrafter"/>
</dbReference>
<feature type="region of interest" description="Disordered" evidence="8">
    <location>
        <begin position="1049"/>
        <end position="1069"/>
    </location>
</feature>
<evidence type="ECO:0000256" key="1">
    <source>
        <dbReference type="ARBA" id="ARBA00004496"/>
    </source>
</evidence>
<evidence type="ECO:0000256" key="8">
    <source>
        <dbReference type="SAM" id="MobiDB-lite"/>
    </source>
</evidence>
<evidence type="ECO:0000259" key="9">
    <source>
        <dbReference type="PROSITE" id="PS50067"/>
    </source>
</evidence>
<evidence type="ECO:0000256" key="5">
    <source>
        <dbReference type="ARBA" id="ARBA00023054"/>
    </source>
</evidence>
<dbReference type="SUPFAM" id="SSF52540">
    <property type="entry name" value="P-loop containing nucleoside triphosphate hydrolases"/>
    <property type="match status" value="1"/>
</dbReference>
<feature type="region of interest" description="Disordered" evidence="8">
    <location>
        <begin position="1291"/>
        <end position="1345"/>
    </location>
</feature>
<feature type="region of interest" description="Disordered" evidence="8">
    <location>
        <begin position="1"/>
        <end position="38"/>
    </location>
</feature>
<gene>
    <name evidence="10" type="ORF">AYI68_g4046</name>
</gene>
<feature type="coiled-coil region" evidence="7">
    <location>
        <begin position="845"/>
        <end position="872"/>
    </location>
</feature>
<feature type="compositionally biased region" description="Polar residues" evidence="8">
    <location>
        <begin position="1049"/>
        <end position="1062"/>
    </location>
</feature>
<evidence type="ECO:0000256" key="4">
    <source>
        <dbReference type="ARBA" id="ARBA00022840"/>
    </source>
</evidence>
<dbReference type="GO" id="GO:0005524">
    <property type="term" value="F:ATP binding"/>
    <property type="evidence" value="ECO:0007669"/>
    <property type="project" value="UniProtKB-UniRule"/>
</dbReference>
<keyword evidence="2" id="KW-0963">Cytoplasm</keyword>
<dbReference type="GO" id="GO:0005875">
    <property type="term" value="C:microtubule associated complex"/>
    <property type="evidence" value="ECO:0007669"/>
    <property type="project" value="TreeGrafter"/>
</dbReference>
<dbReference type="SMART" id="SM00129">
    <property type="entry name" value="KISc"/>
    <property type="match status" value="1"/>
</dbReference>
<protein>
    <submittedName>
        <fullName evidence="10">Kinesin-like protein KIF21B</fullName>
    </submittedName>
</protein>
<feature type="region of interest" description="Disordered" evidence="8">
    <location>
        <begin position="736"/>
        <end position="766"/>
    </location>
</feature>
<dbReference type="PROSITE" id="PS00411">
    <property type="entry name" value="KINESIN_MOTOR_1"/>
    <property type="match status" value="1"/>
</dbReference>
<evidence type="ECO:0000256" key="7">
    <source>
        <dbReference type="SAM" id="Coils"/>
    </source>
</evidence>
<feature type="compositionally biased region" description="Basic and acidic residues" evidence="8">
    <location>
        <begin position="569"/>
        <end position="582"/>
    </location>
</feature>
<keyword evidence="4 6" id="KW-0067">ATP-binding</keyword>
<name>A0A1R0GY62_9FUNG</name>
<evidence type="ECO:0000313" key="10">
    <source>
        <dbReference type="EMBL" id="OLY81842.1"/>
    </source>
</evidence>
<dbReference type="Proteomes" id="UP000187455">
    <property type="component" value="Unassembled WGS sequence"/>
</dbReference>
<evidence type="ECO:0000256" key="3">
    <source>
        <dbReference type="ARBA" id="ARBA00022741"/>
    </source>
</evidence>
<sequence>MGLVAQASDHHLPHPDKRNDFSLQRSTPDPISHTLENNNSKVSMKVKVAVRVKPTINSDNFSSIKQSKKNQDSLIVNSSESDIRVLGSQGLVGGIPRVFKYDYVFDVDCNQHQIYETSVLPLVHKFYEGFNVTVFAYGQTGSGKSYTMGTKGEPNEMGIVGYSLKDIFSFARNSKMNKDSIKREFKASYIEIYNEELIDLIAEAHGSYGKPPVQIREDSNGRIIWSGAVEQKIDSAEEAMNLLLYGSMIRQTGQTEMNNQSSRSHAIFMIVQTQTEIRDGIEMQSISKFNFVDLAGSERLKKTKAIGDRAKEGISINSGLLALGNVISALAEVNEKNQTSANHNFVPYRNSKLTRLLQDSLGGTAYTIMIACVSISKMDILETLNTLKYASRAGSIKNAGSNNWESLDSVLKLQISDLKQQVSQLKEMLRLKNSSDEVGLKRRDSSKSDRDGSEKSFYKNRLFEMEALVRDLQTNLQSTDNAYSDLQDKYNHLADKMNNLDSFHLNPPPKFNLIDQPELSLDDSNLGFDLHPDSFNSSNVLYSKDDKDNYYNQDSIVFNSELIGPDNQEFSHHSESEKENSIRESSLTTETRLRLSARLHEIKNKFYKNILLHKNENQRPSDDLDYDSDASNSSNYSDYSQKSQIGHFSDLDELVSDYELIIKDLEYLLYENKKQLLTKESQISTQKTKLDFADQLSRSQSAQLTSLKNQISLLKESSQNEQDRRLYVESLLESLSSDKSQKPSPSKLSPHKFGSEKINDSDGQFSINEDSTEMHLVMEIERLKHEHSIEIQNLNAQHEQEIFEIENEHSQNLIDLEKNFQAESDKLNYRLTSLESSKQENIKPMDGQSDYAKNLERQNKELLKKLSESTNINEISSKSSSPIKNKDHYSIPSSEIAQYNTLRDENESLKIKLDQLYAQRDDMIEIINNSEKDKINSQNDRKRLQLLLGYAQNEVIERTGAFKQLQIIAYNAQIYKSSPPPVSQRSSRFSVDDMALNDYENYKNKVAKISKMLPEEKKLMLTRESFGIIGSYQSNFIGQDQMLFKNNTSHSQLTNSSDQPSSGNTLKKNLTLKGLPNQQLRNFAKGVVSRDVLDKDYMINPGFSPFGIYDDGVAFDSSSPDCKNGSKSDFDTANNRISLHAWLDSEAPLSSPPATVGFSGHPNSDTNNFRFSHDSNTMVGSSSYIGGSNNSQGNLGSVGSLFSMLYEQSRNLREKVSLLRIDTLDPGPYPISLSTLDYSNLDDDTIKRIHLDLLSKIEILTQTKNNLISMNDVLLKTFESFEAQTAILISSQKASQSPTKNKNHESTLDNSKQARNNAPGFAGRLARTTSNTQNEEDDAFNSNTDMFDSEAINSRMFHKNAQSKFNNLNSKDSSNSGLVQNDSYTENMIESGNSNKNRKHLQPLSPINEKSYKELFDEKTNLLEEISRCKALIIEQENRIKQQEILTSSLRVKFSNSIKAISGNSYTSDNDKNQEDDIVSRFNSLHHFDKEGEANTSQDHSVEKRSLNSLRDSSNFTSTDPAANGMYSMHLTRVSIDGIDLESELIENDVVIKNRTPEKNGFYTSSIPDLVHENDKKIYINGKLLRSDAKSNIHSGNEEPSSRYQKDVNDDSIELDISEFVSEDSLEFGTPGDKPEKLIESPSSSTGEKNGTLDGISRDIHDGNYSFGEDGILSKKIMESNQLALELKSELELVKGNLTKSELNLKKRQERIAELEEELSAHKSLISALEQSLEIFESQVSEMNEDKNRYTNELMRAKSETNMVNEQMARLSFQLAEAIKNAEVEAKDRDIWRSRYKDLQAETEERLNKKKHSSFLCF</sequence>
<evidence type="ECO:0000256" key="2">
    <source>
        <dbReference type="ARBA" id="ARBA00022490"/>
    </source>
</evidence>
<dbReference type="GO" id="GO:0007052">
    <property type="term" value="P:mitotic spindle organization"/>
    <property type="evidence" value="ECO:0007669"/>
    <property type="project" value="TreeGrafter"/>
</dbReference>
<dbReference type="InterPro" id="IPR027417">
    <property type="entry name" value="P-loop_NTPase"/>
</dbReference>
<dbReference type="PANTHER" id="PTHR47969:SF15">
    <property type="entry name" value="CHROMOSOME-ASSOCIATED KINESIN KIF4A-RELATED"/>
    <property type="match status" value="1"/>
</dbReference>
<dbReference type="GO" id="GO:0007018">
    <property type="term" value="P:microtubule-based movement"/>
    <property type="evidence" value="ECO:0007669"/>
    <property type="project" value="InterPro"/>
</dbReference>
<feature type="domain" description="Kinesin motor" evidence="9">
    <location>
        <begin position="45"/>
        <end position="396"/>
    </location>
</feature>
<feature type="compositionally biased region" description="Low complexity" evidence="8">
    <location>
        <begin position="629"/>
        <end position="640"/>
    </location>
</feature>
<dbReference type="PRINTS" id="PR00380">
    <property type="entry name" value="KINESINHEAVY"/>
</dbReference>
<dbReference type="PANTHER" id="PTHR47969">
    <property type="entry name" value="CHROMOSOME-ASSOCIATED KINESIN KIF4A-RELATED"/>
    <property type="match status" value="1"/>
</dbReference>
<evidence type="ECO:0000313" key="11">
    <source>
        <dbReference type="Proteomes" id="UP000187455"/>
    </source>
</evidence>
<reference evidence="10 11" key="1">
    <citation type="journal article" date="2016" name="Mol. Biol. Evol.">
        <title>Genome-Wide Survey of Gut Fungi (Harpellales) Reveals the First Horizontally Transferred Ubiquitin Gene from a Mosquito Host.</title>
        <authorList>
            <person name="Wang Y."/>
            <person name="White M.M."/>
            <person name="Kvist S."/>
            <person name="Moncalvo J.M."/>
        </authorList>
    </citation>
    <scope>NUCLEOTIDE SEQUENCE [LARGE SCALE GENOMIC DNA]</scope>
    <source>
        <strain evidence="10 11">ALG-7-W6</strain>
    </source>
</reference>
<keyword evidence="5 7" id="KW-0175">Coiled coil</keyword>
<dbReference type="Pfam" id="PF00225">
    <property type="entry name" value="Kinesin"/>
    <property type="match status" value="1"/>
</dbReference>
<keyword evidence="11" id="KW-1185">Reference proteome</keyword>
<accession>A0A1R0GY62</accession>
<feature type="region of interest" description="Disordered" evidence="8">
    <location>
        <begin position="1624"/>
        <end position="1660"/>
    </location>
</feature>
<feature type="compositionally biased region" description="Polar residues" evidence="8">
    <location>
        <begin position="1291"/>
        <end position="1300"/>
    </location>
</feature>
<feature type="compositionally biased region" description="Polar residues" evidence="8">
    <location>
        <begin position="21"/>
        <end position="38"/>
    </location>
</feature>
<dbReference type="GO" id="GO:0008017">
    <property type="term" value="F:microtubule binding"/>
    <property type="evidence" value="ECO:0007669"/>
    <property type="project" value="InterPro"/>
</dbReference>
<feature type="binding site" evidence="6">
    <location>
        <begin position="138"/>
        <end position="145"/>
    </location>
    <ligand>
        <name>ATP</name>
        <dbReference type="ChEBI" id="CHEBI:30616"/>
    </ligand>
</feature>
<feature type="compositionally biased region" description="Polar residues" evidence="8">
    <location>
        <begin position="1507"/>
        <end position="1521"/>
    </location>
</feature>
<keyword evidence="3 6" id="KW-0547">Nucleotide-binding</keyword>
<dbReference type="EMBL" id="LSSL01002120">
    <property type="protein sequence ID" value="OLY81842.1"/>
    <property type="molecule type" value="Genomic_DNA"/>
</dbReference>
<feature type="region of interest" description="Disordered" evidence="8">
    <location>
        <begin position="567"/>
        <end position="587"/>
    </location>
</feature>
<dbReference type="InterPro" id="IPR027640">
    <property type="entry name" value="Kinesin-like_fam"/>
</dbReference>
<dbReference type="GO" id="GO:0003777">
    <property type="term" value="F:microtubule motor activity"/>
    <property type="evidence" value="ECO:0007669"/>
    <property type="project" value="InterPro"/>
</dbReference>
<feature type="region of interest" description="Disordered" evidence="8">
    <location>
        <begin position="1590"/>
        <end position="1609"/>
    </location>
</feature>
<dbReference type="InterPro" id="IPR001752">
    <property type="entry name" value="Kinesin_motor_dom"/>
</dbReference>
<feature type="coiled-coil region" evidence="7">
    <location>
        <begin position="1698"/>
        <end position="1767"/>
    </location>
</feature>
<proteinExistence type="inferred from homology"/>
<dbReference type="PROSITE" id="PS50067">
    <property type="entry name" value="KINESIN_MOTOR_2"/>
    <property type="match status" value="1"/>
</dbReference>
<feature type="compositionally biased region" description="Low complexity" evidence="8">
    <location>
        <begin position="736"/>
        <end position="748"/>
    </location>
</feature>
<feature type="region of interest" description="Disordered" evidence="8">
    <location>
        <begin position="1491"/>
        <end position="1524"/>
    </location>
</feature>
<dbReference type="InterPro" id="IPR036961">
    <property type="entry name" value="Kinesin_motor_dom_sf"/>
</dbReference>
<keyword evidence="6" id="KW-0505">Motor protein</keyword>
<dbReference type="GO" id="GO:0005737">
    <property type="term" value="C:cytoplasm"/>
    <property type="evidence" value="ECO:0007669"/>
    <property type="project" value="UniProtKB-SubCell"/>
</dbReference>
<dbReference type="InterPro" id="IPR019821">
    <property type="entry name" value="Kinesin_motor_CS"/>
</dbReference>
<feature type="compositionally biased region" description="Basic and acidic residues" evidence="8">
    <location>
        <begin position="8"/>
        <end position="20"/>
    </location>
</feature>
<dbReference type="STRING" id="133383.A0A1R0GY62"/>
<feature type="region of interest" description="Disordered" evidence="8">
    <location>
        <begin position="617"/>
        <end position="642"/>
    </location>
</feature>
<dbReference type="Gene3D" id="3.40.850.10">
    <property type="entry name" value="Kinesin motor domain"/>
    <property type="match status" value="1"/>
</dbReference>
<comment type="caution">
    <text evidence="10">The sequence shown here is derived from an EMBL/GenBank/DDBJ whole genome shotgun (WGS) entry which is preliminary data.</text>
</comment>
<evidence type="ECO:0000256" key="6">
    <source>
        <dbReference type="PROSITE-ProRule" id="PRU00283"/>
    </source>
</evidence>